<sequence>MNRVDVNLYHGHWLASTLVCLQWIHFPRIQFFWELEYPHSNLHHARLHSAHQLEEGHHIMKCSEYCWRKKAFYCNVYLR</sequence>
<proteinExistence type="predicted"/>
<accession>A0A0E9SGL7</accession>
<organism evidence="1">
    <name type="scientific">Anguilla anguilla</name>
    <name type="common">European freshwater eel</name>
    <name type="synonym">Muraena anguilla</name>
    <dbReference type="NCBI Taxonomy" id="7936"/>
    <lineage>
        <taxon>Eukaryota</taxon>
        <taxon>Metazoa</taxon>
        <taxon>Chordata</taxon>
        <taxon>Craniata</taxon>
        <taxon>Vertebrata</taxon>
        <taxon>Euteleostomi</taxon>
        <taxon>Actinopterygii</taxon>
        <taxon>Neopterygii</taxon>
        <taxon>Teleostei</taxon>
        <taxon>Anguilliformes</taxon>
        <taxon>Anguillidae</taxon>
        <taxon>Anguilla</taxon>
    </lineage>
</organism>
<dbReference type="EMBL" id="GBXM01068048">
    <property type="protein sequence ID" value="JAH40529.1"/>
    <property type="molecule type" value="Transcribed_RNA"/>
</dbReference>
<name>A0A0E9SGL7_ANGAN</name>
<evidence type="ECO:0000313" key="1">
    <source>
        <dbReference type="EMBL" id="JAH40529.1"/>
    </source>
</evidence>
<reference evidence="1" key="2">
    <citation type="journal article" date="2015" name="Fish Shellfish Immunol.">
        <title>Early steps in the European eel (Anguilla anguilla)-Vibrio vulnificus interaction in the gills: Role of the RtxA13 toxin.</title>
        <authorList>
            <person name="Callol A."/>
            <person name="Pajuelo D."/>
            <person name="Ebbesson L."/>
            <person name="Teles M."/>
            <person name="MacKenzie S."/>
            <person name="Amaro C."/>
        </authorList>
    </citation>
    <scope>NUCLEOTIDE SEQUENCE</scope>
</reference>
<protein>
    <submittedName>
        <fullName evidence="1">Uncharacterized protein</fullName>
    </submittedName>
</protein>
<dbReference type="AlphaFoldDB" id="A0A0E9SGL7"/>
<reference evidence="1" key="1">
    <citation type="submission" date="2014-11" db="EMBL/GenBank/DDBJ databases">
        <authorList>
            <person name="Amaro Gonzalez C."/>
        </authorList>
    </citation>
    <scope>NUCLEOTIDE SEQUENCE</scope>
</reference>